<gene>
    <name evidence="2" type="ORF">MAR_035852</name>
</gene>
<dbReference type="InterPro" id="IPR036691">
    <property type="entry name" value="Endo/exonu/phosph_ase_sf"/>
</dbReference>
<feature type="compositionally biased region" description="Polar residues" evidence="1">
    <location>
        <begin position="29"/>
        <end position="41"/>
    </location>
</feature>
<accession>A0ABY7EPY1</accession>
<dbReference type="Proteomes" id="UP001164746">
    <property type="component" value="Chromosome 7"/>
</dbReference>
<feature type="region of interest" description="Disordered" evidence="1">
    <location>
        <begin position="26"/>
        <end position="53"/>
    </location>
</feature>
<proteinExistence type="predicted"/>
<protein>
    <submittedName>
        <fullName evidence="2">Uncharacterized protein</fullName>
    </submittedName>
</protein>
<sequence>MRVPNPRQSHIIYGEINAICLGEKKESSPRSTNSYRNLSHASSRKKSIRSYSKANPYEIPAKKNLRIMNVNCRSIRDKTAEFKVANSYIKPDIICGTESWLHGIKPGKTSPDAIKSSEIFPEEYTIYRNDRGSRGAEFL</sequence>
<evidence type="ECO:0000313" key="2">
    <source>
        <dbReference type="EMBL" id="WAR10776.1"/>
    </source>
</evidence>
<dbReference type="EMBL" id="CP111018">
    <property type="protein sequence ID" value="WAR10776.1"/>
    <property type="molecule type" value="Genomic_DNA"/>
</dbReference>
<dbReference type="Gene3D" id="3.60.10.10">
    <property type="entry name" value="Endonuclease/exonuclease/phosphatase"/>
    <property type="match status" value="1"/>
</dbReference>
<name>A0ABY7EPY1_MYAAR</name>
<keyword evidence="3" id="KW-1185">Reference proteome</keyword>
<reference evidence="2" key="1">
    <citation type="submission" date="2022-11" db="EMBL/GenBank/DDBJ databases">
        <title>Centuries of genome instability and evolution in soft-shell clam transmissible cancer (bioRxiv).</title>
        <authorList>
            <person name="Hart S.F.M."/>
            <person name="Yonemitsu M.A."/>
            <person name="Giersch R.M."/>
            <person name="Beal B.F."/>
            <person name="Arriagada G."/>
            <person name="Davis B.W."/>
            <person name="Ostrander E.A."/>
            <person name="Goff S.P."/>
            <person name="Metzger M.J."/>
        </authorList>
    </citation>
    <scope>NUCLEOTIDE SEQUENCE</scope>
    <source>
        <strain evidence="2">MELC-2E11</strain>
        <tissue evidence="2">Siphon/mantle</tissue>
    </source>
</reference>
<evidence type="ECO:0000313" key="3">
    <source>
        <dbReference type="Proteomes" id="UP001164746"/>
    </source>
</evidence>
<organism evidence="2 3">
    <name type="scientific">Mya arenaria</name>
    <name type="common">Soft-shell clam</name>
    <dbReference type="NCBI Taxonomy" id="6604"/>
    <lineage>
        <taxon>Eukaryota</taxon>
        <taxon>Metazoa</taxon>
        <taxon>Spiralia</taxon>
        <taxon>Lophotrochozoa</taxon>
        <taxon>Mollusca</taxon>
        <taxon>Bivalvia</taxon>
        <taxon>Autobranchia</taxon>
        <taxon>Heteroconchia</taxon>
        <taxon>Euheterodonta</taxon>
        <taxon>Imparidentia</taxon>
        <taxon>Neoheterodontei</taxon>
        <taxon>Myida</taxon>
        <taxon>Myoidea</taxon>
        <taxon>Myidae</taxon>
        <taxon>Mya</taxon>
    </lineage>
</organism>
<evidence type="ECO:0000256" key="1">
    <source>
        <dbReference type="SAM" id="MobiDB-lite"/>
    </source>
</evidence>